<keyword evidence="2" id="KW-0274">FAD</keyword>
<keyword evidence="1" id="KW-0285">Flavoprotein</keyword>
<keyword evidence="4" id="KW-1185">Reference proteome</keyword>
<dbReference type="AlphaFoldDB" id="A0A1C2FYS8"/>
<evidence type="ECO:0000256" key="1">
    <source>
        <dbReference type="ARBA" id="ARBA00022630"/>
    </source>
</evidence>
<dbReference type="GO" id="GO:0071949">
    <property type="term" value="F:FAD binding"/>
    <property type="evidence" value="ECO:0007669"/>
    <property type="project" value="InterPro"/>
</dbReference>
<dbReference type="RefSeq" id="WP_065971655.1">
    <property type="nucleotide sequence ID" value="NZ_CP080624.1"/>
</dbReference>
<name>A0A1C2FYS8_9GAMM</name>
<dbReference type="InterPro" id="IPR016169">
    <property type="entry name" value="FAD-bd_PCMH_sub2"/>
</dbReference>
<comment type="caution">
    <text evidence="3">The sequence shown here is derived from an EMBL/GenBank/DDBJ whole genome shotgun (WGS) entry which is preliminary data.</text>
</comment>
<dbReference type="PANTHER" id="PTHR11748">
    <property type="entry name" value="D-LACTATE DEHYDROGENASE"/>
    <property type="match status" value="1"/>
</dbReference>
<reference evidence="3 4" key="1">
    <citation type="submission" date="2018-02" db="EMBL/GenBank/DDBJ databases">
        <title>Insights into the biology of acidophilic members of the Acidiferrobacteraceae family derived from comparative genomic analyses.</title>
        <authorList>
            <person name="Issotta F."/>
            <person name="Thyssen C."/>
            <person name="Mena C."/>
            <person name="Moya A."/>
            <person name="Bellenberg S."/>
            <person name="Sproer C."/>
            <person name="Covarrubias P.C."/>
            <person name="Sand W."/>
            <person name="Quatrini R."/>
            <person name="Vera M."/>
        </authorList>
    </citation>
    <scope>NUCLEOTIDE SEQUENCE [LARGE SCALE GENOMIC DNA]</scope>
    <source>
        <strain evidence="4">m-1</strain>
    </source>
</reference>
<dbReference type="PROSITE" id="PS51387">
    <property type="entry name" value="FAD_PCMH"/>
    <property type="match status" value="1"/>
</dbReference>
<dbReference type="NCBIfam" id="NF008439">
    <property type="entry name" value="PRK11282.1"/>
    <property type="match status" value="1"/>
</dbReference>
<accession>A0A1C2FYS8</accession>
<organism evidence="3 4">
    <name type="scientific">Acidiferrobacter thiooxydans</name>
    <dbReference type="NCBI Taxonomy" id="163359"/>
    <lineage>
        <taxon>Bacteria</taxon>
        <taxon>Pseudomonadati</taxon>
        <taxon>Pseudomonadota</taxon>
        <taxon>Gammaproteobacteria</taxon>
        <taxon>Acidiferrobacterales</taxon>
        <taxon>Acidiferrobacteraceae</taxon>
        <taxon>Acidiferrobacter</taxon>
    </lineage>
</organism>
<dbReference type="InterPro" id="IPR006094">
    <property type="entry name" value="Oxid_FAD_bind_N"/>
</dbReference>
<dbReference type="SUPFAM" id="SSF56176">
    <property type="entry name" value="FAD-binding/transporter-associated domain-like"/>
    <property type="match status" value="1"/>
</dbReference>
<dbReference type="InterPro" id="IPR016166">
    <property type="entry name" value="FAD-bd_PCMH"/>
</dbReference>
<dbReference type="OrthoDB" id="9811557at2"/>
<dbReference type="Proteomes" id="UP000253250">
    <property type="component" value="Unassembled WGS sequence"/>
</dbReference>
<dbReference type="STRING" id="163359.A9R16_01975"/>
<dbReference type="PANTHER" id="PTHR11748:SF103">
    <property type="entry name" value="GLYCOLATE OXIDASE SUBUNIT GLCE"/>
    <property type="match status" value="1"/>
</dbReference>
<evidence type="ECO:0000256" key="2">
    <source>
        <dbReference type="ARBA" id="ARBA00022827"/>
    </source>
</evidence>
<sequence length="348" mass="37142">MRDNDSAQALAAAVRAAYDAGTPIEIVGGGTRRALGRQPTGAPLSVAGHVGIVEYDPAEFVVTVRAGTPIAALEEILGQERQALAVDVPRLDATSTIGGALAIGLTGPSRPYSGALRDAVLGVRIVSGTGEILRFGGQVLKNVAGFDVARLMVGAYGTLGLLLDASLRLTRRAEVEEVRDLVLDWPAAHAALRRWEGALPVTGACYVGGTLHVRLAGREERVAAARRIVGGETGKPAFFTDMRDLRGPFFAPSDDLWRLLVPSGAPWEPETLIDWAGTQRLWRLSGDPGPVFQYAARWRGQAMRLMGGDRSQGPWAPIAPATMALMGRIKAAMDPRAILNRGRLYPDW</sequence>
<dbReference type="EMBL" id="PSYR01000001">
    <property type="protein sequence ID" value="RCN58633.1"/>
    <property type="molecule type" value="Genomic_DNA"/>
</dbReference>
<protein>
    <submittedName>
        <fullName evidence="3">Glycolate oxidase subunit GlcE</fullName>
    </submittedName>
</protein>
<dbReference type="InterPro" id="IPR016164">
    <property type="entry name" value="FAD-linked_Oxase-like_C"/>
</dbReference>
<evidence type="ECO:0000313" key="4">
    <source>
        <dbReference type="Proteomes" id="UP000253250"/>
    </source>
</evidence>
<evidence type="ECO:0000313" key="3">
    <source>
        <dbReference type="EMBL" id="RCN58633.1"/>
    </source>
</evidence>
<dbReference type="InterPro" id="IPR036318">
    <property type="entry name" value="FAD-bd_PCMH-like_sf"/>
</dbReference>
<dbReference type="SUPFAM" id="SSF55103">
    <property type="entry name" value="FAD-linked oxidases, C-terminal domain"/>
    <property type="match status" value="1"/>
</dbReference>
<dbReference type="Pfam" id="PF01565">
    <property type="entry name" value="FAD_binding_4"/>
    <property type="match status" value="1"/>
</dbReference>
<dbReference type="Gene3D" id="3.30.465.10">
    <property type="match status" value="1"/>
</dbReference>
<proteinExistence type="predicted"/>
<gene>
    <name evidence="3" type="ORF">C4900_02300</name>
</gene>
<dbReference type="GO" id="GO:0003824">
    <property type="term" value="F:catalytic activity"/>
    <property type="evidence" value="ECO:0007669"/>
    <property type="project" value="InterPro"/>
</dbReference>